<keyword evidence="1" id="KW-0472">Membrane</keyword>
<keyword evidence="1" id="KW-1133">Transmembrane helix</keyword>
<reference evidence="2 3" key="1">
    <citation type="submission" date="2015-01" db="EMBL/GenBank/DDBJ databases">
        <authorList>
            <person name="MANFREDI Pablo"/>
        </authorList>
    </citation>
    <scope>NUCLEOTIDE SEQUENCE [LARGE SCALE GENOMIC DNA]</scope>
    <source>
        <strain evidence="2 3">Ccy74</strain>
    </source>
</reference>
<proteinExistence type="predicted"/>
<organism evidence="2 3">
    <name type="scientific">Capnocytophaga cynodegmi</name>
    <dbReference type="NCBI Taxonomy" id="28189"/>
    <lineage>
        <taxon>Bacteria</taxon>
        <taxon>Pseudomonadati</taxon>
        <taxon>Bacteroidota</taxon>
        <taxon>Flavobacteriia</taxon>
        <taxon>Flavobacteriales</taxon>
        <taxon>Flavobacteriaceae</taxon>
        <taxon>Capnocytophaga</taxon>
    </lineage>
</organism>
<dbReference type="Proteomes" id="UP000038083">
    <property type="component" value="Unassembled WGS sequence"/>
</dbReference>
<protein>
    <submittedName>
        <fullName evidence="2">Uncharacterized protein</fullName>
    </submittedName>
</protein>
<accession>A0A0B7HUT4</accession>
<feature type="transmembrane region" description="Helical" evidence="1">
    <location>
        <begin position="6"/>
        <end position="28"/>
    </location>
</feature>
<gene>
    <name evidence="2" type="ORF">CCYN74_30143</name>
</gene>
<evidence type="ECO:0000313" key="3">
    <source>
        <dbReference type="Proteomes" id="UP000038083"/>
    </source>
</evidence>
<sequence>MIFLFQIIPIYISDVLHIGIFLTIRIFAFSLQIATSKFYEQTYPNQ</sequence>
<evidence type="ECO:0000313" key="2">
    <source>
        <dbReference type="EMBL" id="CEN38360.1"/>
    </source>
</evidence>
<keyword evidence="1" id="KW-0812">Transmembrane</keyword>
<name>A0A0B7HUT4_9FLAO</name>
<dbReference type="EMBL" id="CDOG01000023">
    <property type="protein sequence ID" value="CEN38360.1"/>
    <property type="molecule type" value="Genomic_DNA"/>
</dbReference>
<dbReference type="AlphaFoldDB" id="A0A0B7HUT4"/>
<evidence type="ECO:0000256" key="1">
    <source>
        <dbReference type="SAM" id="Phobius"/>
    </source>
</evidence>